<accession>A0AAN6JD68</accession>
<feature type="compositionally biased region" description="Low complexity" evidence="1">
    <location>
        <begin position="141"/>
        <end position="151"/>
    </location>
</feature>
<feature type="region of interest" description="Disordered" evidence="1">
    <location>
        <begin position="661"/>
        <end position="690"/>
    </location>
</feature>
<dbReference type="AlphaFoldDB" id="A0AAN6JD68"/>
<sequence>MAIDTIPYGPQSQRQKTGTMLIHPDSYRDADNLAHAQKAFYPVNIPVTHWQLRHYISTPEPDLLYYASAHDIYCLNTASKKRKHVATLPFEARCTASGYGWVCVGGEDEGHFAAIKLDGHGARSTQDEEGTSPGEPWRQQSTAARTSGRTAASVKVERIGEEIVNSISIHRIQDEEAHLDDIVAVLTNNDKTVRVYSLPQSLETTVLDLPFAMNHATISPDGQTLVAVGDFNQAYLFQRELQVAPPQIPKPHNRLTSASIDWTLTNVVALHASDSTAGYFTTAWSETGHLVAVGSEGGYVTVLDMEMLASPDYDDEDAVVAVVPGSRPEGLNYPGAVRTMAFAPDPWDLLIWAEDRGRVCIGDLRTGLKTKQVVNLDPKDDQLRKLDYEDVPVEGGARPIRGIDDLEADFLRRYRHAPDNATAVDFATEYIEARRRQRLQRQDMAALRSVANSAGVSALEDDPHGLTAREQQILESLRTTRQREEARSNGGGSGHIPRSVNYTNADMFPGIGRTVTGQQRALGEILSPVPDSFPELSRTTVGSRSAAQRHAGQTQVLPSLDDLQDHFMNRRSTLSRAADAPSRLPRRRATVVMPPPEPSLATNPPRLPQTTPTAAAAATAPNTSPPPAPAPDDENPWRTIEAHMTLARGPLFESAALADATPPLPATTATPAASSPTTPAPSLPSPSPGALERELAVELAAEQARARSLARQRDRYRALRSQGSGNTSAVASANAEPAAAATAAAGLVGEGSASAADGGGAEEGSAHPPRLPTATATTGIATARRTGPIGRTTVPGFPEGYEMLLRRSQLRGASVGVAGVGAGGGGGGGGSGNGVRTAGLALSADGRTLWAACEEGIFEVPLNLKGRLFWPSVEVR</sequence>
<evidence type="ECO:0000259" key="2">
    <source>
        <dbReference type="Pfam" id="PF10313"/>
    </source>
</evidence>
<feature type="region of interest" description="Disordered" evidence="1">
    <location>
        <begin position="527"/>
        <end position="558"/>
    </location>
</feature>
<dbReference type="InterPro" id="IPR036322">
    <property type="entry name" value="WD40_repeat_dom_sf"/>
</dbReference>
<evidence type="ECO:0000313" key="3">
    <source>
        <dbReference type="EMBL" id="KAK0325808.1"/>
    </source>
</evidence>
<dbReference type="Gene3D" id="2.130.10.10">
    <property type="entry name" value="YVTN repeat-like/Quinoprotein amine dehydrogenase"/>
    <property type="match status" value="1"/>
</dbReference>
<evidence type="ECO:0000313" key="4">
    <source>
        <dbReference type="Proteomes" id="UP001168146"/>
    </source>
</evidence>
<dbReference type="InterPro" id="IPR019417">
    <property type="entry name" value="DUF2415"/>
</dbReference>
<dbReference type="EMBL" id="JASUXU010000006">
    <property type="protein sequence ID" value="KAK0325808.1"/>
    <property type="molecule type" value="Genomic_DNA"/>
</dbReference>
<feature type="region of interest" description="Disordered" evidence="1">
    <location>
        <begin position="477"/>
        <end position="505"/>
    </location>
</feature>
<feature type="region of interest" description="Disordered" evidence="1">
    <location>
        <begin position="573"/>
        <end position="636"/>
    </location>
</feature>
<feature type="compositionally biased region" description="Polar residues" evidence="1">
    <location>
        <begin position="537"/>
        <end position="557"/>
    </location>
</feature>
<evidence type="ECO:0000256" key="1">
    <source>
        <dbReference type="SAM" id="MobiDB-lite"/>
    </source>
</evidence>
<comment type="caution">
    <text evidence="3">The sequence shown here is derived from an EMBL/GenBank/DDBJ whole genome shotgun (WGS) entry which is preliminary data.</text>
</comment>
<feature type="compositionally biased region" description="Low complexity" evidence="1">
    <location>
        <begin position="608"/>
        <end position="622"/>
    </location>
</feature>
<name>A0AAN6JD68_9PEZI</name>
<dbReference type="InterPro" id="IPR015943">
    <property type="entry name" value="WD40/YVTN_repeat-like_dom_sf"/>
</dbReference>
<organism evidence="3 4">
    <name type="scientific">Friedmanniomyces endolithicus</name>
    <dbReference type="NCBI Taxonomy" id="329885"/>
    <lineage>
        <taxon>Eukaryota</taxon>
        <taxon>Fungi</taxon>
        <taxon>Dikarya</taxon>
        <taxon>Ascomycota</taxon>
        <taxon>Pezizomycotina</taxon>
        <taxon>Dothideomycetes</taxon>
        <taxon>Dothideomycetidae</taxon>
        <taxon>Mycosphaerellales</taxon>
        <taxon>Teratosphaeriaceae</taxon>
        <taxon>Friedmanniomyces</taxon>
    </lineage>
</organism>
<feature type="region of interest" description="Disordered" evidence="1">
    <location>
        <begin position="120"/>
        <end position="151"/>
    </location>
</feature>
<dbReference type="Proteomes" id="UP001168146">
    <property type="component" value="Unassembled WGS sequence"/>
</dbReference>
<protein>
    <recommendedName>
        <fullName evidence="2">DUF2415 domain-containing protein</fullName>
    </recommendedName>
</protein>
<dbReference type="SUPFAM" id="SSF50978">
    <property type="entry name" value="WD40 repeat-like"/>
    <property type="match status" value="1"/>
</dbReference>
<dbReference type="PANTHER" id="PTHR43991">
    <property type="entry name" value="WD REPEAT PROTEIN (AFU_ORTHOLOGUE AFUA_8G05640)-RELATED"/>
    <property type="match status" value="1"/>
</dbReference>
<proteinExistence type="predicted"/>
<dbReference type="Pfam" id="PF10313">
    <property type="entry name" value="DUF2415"/>
    <property type="match status" value="1"/>
</dbReference>
<gene>
    <name evidence="3" type="ORF">LTR82_003346</name>
</gene>
<reference evidence="3" key="1">
    <citation type="submission" date="2021-12" db="EMBL/GenBank/DDBJ databases">
        <title>Black yeast isolated from Biological Soil Crust.</title>
        <authorList>
            <person name="Kurbessoian T."/>
        </authorList>
    </citation>
    <scope>NUCLEOTIDE SEQUENCE</scope>
    <source>
        <strain evidence="3">CCFEE 5208</strain>
    </source>
</reference>
<dbReference type="PANTHER" id="PTHR43991:SF9">
    <property type="entry name" value="DUF2415 DOMAIN-CONTAINING PROTEIN"/>
    <property type="match status" value="1"/>
</dbReference>
<feature type="region of interest" description="Disordered" evidence="1">
    <location>
        <begin position="750"/>
        <end position="781"/>
    </location>
</feature>
<feature type="compositionally biased region" description="Pro residues" evidence="1">
    <location>
        <begin position="678"/>
        <end position="687"/>
    </location>
</feature>
<feature type="compositionally biased region" description="Low complexity" evidence="1">
    <location>
        <begin position="661"/>
        <end position="677"/>
    </location>
</feature>
<feature type="domain" description="DUF2415" evidence="2">
    <location>
        <begin position="335"/>
        <end position="374"/>
    </location>
</feature>